<dbReference type="NCBIfam" id="TIGR03362">
    <property type="entry name" value="VI_chp_7"/>
    <property type="match status" value="1"/>
</dbReference>
<organism evidence="2 3">
    <name type="scientific">Aliivibrio fischeri</name>
    <name type="common">Vibrio fischeri</name>
    <dbReference type="NCBI Taxonomy" id="668"/>
    <lineage>
        <taxon>Bacteria</taxon>
        <taxon>Pseudomonadati</taxon>
        <taxon>Pseudomonadota</taxon>
        <taxon>Gammaproteobacteria</taxon>
        <taxon>Vibrionales</taxon>
        <taxon>Vibrionaceae</taxon>
        <taxon>Aliivibrio</taxon>
    </lineage>
</organism>
<dbReference type="PANTHER" id="PTHR37024:SF5">
    <property type="entry name" value="IMPA N-TERMINAL DOMAIN-CONTAINING PROTEIN"/>
    <property type="match status" value="1"/>
</dbReference>
<dbReference type="Proteomes" id="UP000321787">
    <property type="component" value="Unassembled WGS sequence"/>
</dbReference>
<dbReference type="Pfam" id="PF06812">
    <property type="entry name" value="ImpA_N"/>
    <property type="match status" value="1"/>
</dbReference>
<reference evidence="2 3" key="1">
    <citation type="submission" date="2019-07" db="EMBL/GenBank/DDBJ databases">
        <title>Whole genome shotgun sequence of Aliivibrio fischeri NBRC 101058.</title>
        <authorList>
            <person name="Hosoyama A."/>
            <person name="Uohara A."/>
            <person name="Ohji S."/>
            <person name="Ichikawa N."/>
        </authorList>
    </citation>
    <scope>NUCLEOTIDE SEQUENCE [LARGE SCALE GENOMIC DNA]</scope>
    <source>
        <strain evidence="2 3">NBRC 101058</strain>
    </source>
</reference>
<evidence type="ECO:0000313" key="3">
    <source>
        <dbReference type="Proteomes" id="UP000321787"/>
    </source>
</evidence>
<dbReference type="InterPro" id="IPR010657">
    <property type="entry name" value="ImpA_N"/>
</dbReference>
<dbReference type="AlphaFoldDB" id="A0A510UDJ6"/>
<dbReference type="EMBL" id="BJTZ01000002">
    <property type="protein sequence ID" value="GEK12637.1"/>
    <property type="molecule type" value="Genomic_DNA"/>
</dbReference>
<name>A0A510UDJ6_ALIFS</name>
<comment type="caution">
    <text evidence="2">The sequence shown here is derived from an EMBL/GenBank/DDBJ whole genome shotgun (WGS) entry which is preliminary data.</text>
</comment>
<proteinExistence type="predicted"/>
<sequence length="516" mass="59371">MFSYDSILSDISDKDRLGTDLSYEPEFELIEEEIKKSTNLFATSKTDWSVVHDNSLNLLNGTSKDYRLLYWLCLSITKRNLAIDNNELIRVINDFIIKFKGDIYPKRKRSLYSSINQIINIISDNIKSIIDNIDNINDTDILITQLSVLDESIESIFENNTDNLSSVISLTKKLKKRLKSETKNNEIVAPQSIPSAPAQAPSATSTISFSQNDITNDRDANKAFRHLQDVARTLSKYWLSQKLSDDKVYQLNRTLTWLTISQLPASNDDNVTMLKPVPQARIQYFQQLKAELNHSTLIIEMEESLSKSPFWIDGHFMVWESLTALNHHDAAQSITDQLSLLINKTPSITDLKFDDGTEFASEATKAWIQQQCSTSTHATTSPVNHFDESQNSSDWEDAFQEALTLLQQHSLNEVMQPLIRGHHQSRSDREAFFWQFTQAKLLFQSSKYDLANSLFSWLDTQYSQSVLAHWDPILEERLLELWLQCHNKLSKKDQDSQLLTHIRERLCCLNPIRVLN</sequence>
<gene>
    <name evidence="2" type="ORF">AFI02nite_06730</name>
</gene>
<accession>A0A510UDJ6</accession>
<dbReference type="InterPro" id="IPR017739">
    <property type="entry name" value="T6SS-assoc_VCA0119"/>
</dbReference>
<evidence type="ECO:0000259" key="1">
    <source>
        <dbReference type="Pfam" id="PF06812"/>
    </source>
</evidence>
<dbReference type="PANTHER" id="PTHR37024">
    <property type="entry name" value="TYPE VI SECRETION SYSTEM DUF2094 AND IMPA-RELATED DOMAIN PROTEIN"/>
    <property type="match status" value="1"/>
</dbReference>
<dbReference type="Pfam" id="PF16989">
    <property type="entry name" value="T6SS_VasJ"/>
    <property type="match status" value="1"/>
</dbReference>
<evidence type="ECO:0000313" key="2">
    <source>
        <dbReference type="EMBL" id="GEK12637.1"/>
    </source>
</evidence>
<feature type="domain" description="ImpA N-terminal" evidence="1">
    <location>
        <begin position="9"/>
        <end position="108"/>
    </location>
</feature>
<protein>
    <submittedName>
        <fullName evidence="2">Type VI secretion-associated protein</fullName>
    </submittedName>
</protein>
<dbReference type="RefSeq" id="WP_146861825.1">
    <property type="nucleotide sequence ID" value="NZ_BJTZ01000002.1"/>
</dbReference>